<organism evidence="14 17">
    <name type="scientific">Plasmodium yoelii</name>
    <dbReference type="NCBI Taxonomy" id="5861"/>
    <lineage>
        <taxon>Eukaryota</taxon>
        <taxon>Sar</taxon>
        <taxon>Alveolata</taxon>
        <taxon>Apicomplexa</taxon>
        <taxon>Aconoidasida</taxon>
        <taxon>Haemosporida</taxon>
        <taxon>Plasmodiidae</taxon>
        <taxon>Plasmodium</taxon>
        <taxon>Plasmodium (Vinckeia)</taxon>
    </lineage>
</organism>
<dbReference type="InterPro" id="IPR001412">
    <property type="entry name" value="aa-tRNA-synth_I_CS"/>
</dbReference>
<dbReference type="Pfam" id="PF08264">
    <property type="entry name" value="Anticodon_1"/>
    <property type="match status" value="2"/>
</dbReference>
<dbReference type="PRINTS" id="PR00986">
    <property type="entry name" value="TRNASYNTHVAL"/>
</dbReference>
<dbReference type="GeneID" id="3790351"/>
<evidence type="ECO:0000256" key="2">
    <source>
        <dbReference type="ARBA" id="ARBA00013169"/>
    </source>
</evidence>
<dbReference type="Proteomes" id="UP000072874">
    <property type="component" value="Chromosome 13"/>
</dbReference>
<dbReference type="VEuPathDB" id="PlasmoDB:Py17XNL_001303154"/>
<dbReference type="PANTHER" id="PTHR11946">
    <property type="entry name" value="VALYL-TRNA SYNTHETASES"/>
    <property type="match status" value="1"/>
</dbReference>
<sequence>MYKRGVLNGLIYQCNNKSSCKKINNNIRRNIGNNRFNIMEKQSVIKGNLEHMKDAYDPKEVELKWYKFWEENGYFKPKKELIENKDNAKKFVIVLPPPNVTGTLHIGHTLTVAIQDSLVRYKRMKNYLTLYIPGTDHAGIATQTVVEKMLYKKENKIRHDYGREEFVKKIYEWKDIHGNKINNQIKSIGASVDWSREYFTMNEKLSMAVKEAFVRFHEAGLIYRDNRLVAWCPHLKTALSDIEVNNEEIKKPTKVKIPSFNHLVEVGVLYKFFYPVKNSEEKIEIATTRIETMLGDVAVAVHPNDKRYKHLIGKELVHPFITDRKIIVIADDYVDMEYGTGAVKITPAHDKNDYEMMKRHKLNYINIYTLDGHINKNGGPLFEGLHRFECRFKIQEELKKLNLLSDKIPNPMTLPLCSRTNDIIEYMLIPQWYLNCSDLAKESIDYVKKKELVILPSLHVNTWFYWLENVRDWCISRQLWWGHRIPAYKIITKNNTKNEDKINGNDNDTCEQEEEKWVVGRTYEECLEKAKKLVDKNTEFELVQDEDVLDTWFSSALVPFSSLGWPEKTKDLDLFFPNTILETGQDILFFWVARMVMVSIHLMKKLPFNTIYLHAMIRDSKGEKMSKSKGNVVDPLDIINGISLEDLHKKLYEGNLPEKEIKRAIELQKKEFPKGIPECGTDALRFGLLTYLKQGRNVNLDINRIVGYRHFCNKLWNAIKFFLKTLPNNYDDSNILLKNPEYAHSFNWEDKWILHRLNVYIKSANENFENYNFSEVSFASYNFWLYDLCDIYLELIKGRLNTYSEESTQKKVESDKRQDEMVQDQTSDEKDGKNCLCSKDSNISSGYAANKTLHICIDYGLRLLHPISPFITEELYQKIADKESKFDSISIASYPEFTEAWVNEEINAEMNVFMNIVKQFRSFISNLDIPPKTKLNCFISAKSSKDKEFLEKVKNKIQVLAKLNSLEIVNYNFQDLSDELKIQIKKCLKDIISDKFIIYVQSTEEYLKPLLANMINKNKKLQNSLDSYLKKIKDPNYEQKVPEEVRNMYTEKVDQLNSQIASVSNIIEEINECLKNA</sequence>
<evidence type="ECO:0000256" key="8">
    <source>
        <dbReference type="ARBA" id="ARBA00029936"/>
    </source>
</evidence>
<evidence type="ECO:0000256" key="3">
    <source>
        <dbReference type="ARBA" id="ARBA00022598"/>
    </source>
</evidence>
<dbReference type="InterPro" id="IPR009080">
    <property type="entry name" value="tRNAsynth_Ia_anticodon-bd"/>
</dbReference>
<reference evidence="15" key="4">
    <citation type="submission" date="2019-05" db="EMBL/GenBank/DDBJ databases">
        <authorList>
            <consortium name="Pathogen Informatics"/>
        </authorList>
    </citation>
    <scope>NUCLEOTIDE SEQUENCE</scope>
    <source>
        <strain evidence="15">17X</strain>
    </source>
</reference>
<dbReference type="HAMAP" id="MF_02004">
    <property type="entry name" value="Val_tRNA_synth_type1"/>
    <property type="match status" value="1"/>
</dbReference>
<dbReference type="EC" id="6.1.1.9" evidence="2"/>
<dbReference type="InterPro" id="IPR002303">
    <property type="entry name" value="Valyl-tRNA_ligase"/>
</dbReference>
<dbReference type="NCBIfam" id="NF004349">
    <property type="entry name" value="PRK05729.1"/>
    <property type="match status" value="1"/>
</dbReference>
<evidence type="ECO:0000259" key="12">
    <source>
        <dbReference type="Pfam" id="PF00133"/>
    </source>
</evidence>
<dbReference type="Proteomes" id="UP000072904">
    <property type="component" value="Chromosome 13"/>
</dbReference>
<dbReference type="GO" id="GO:0004832">
    <property type="term" value="F:valine-tRNA ligase activity"/>
    <property type="evidence" value="ECO:0007669"/>
    <property type="project" value="UniProtKB-EC"/>
</dbReference>
<dbReference type="InterPro" id="IPR013155">
    <property type="entry name" value="M/V/L/I-tRNA-synth_anticd-bd"/>
</dbReference>
<dbReference type="FunFam" id="3.40.50.620:FF:000020">
    <property type="entry name" value="Valine--tRNA ligase, mitochondrial"/>
    <property type="match status" value="1"/>
</dbReference>
<evidence type="ECO:0000313" key="17">
    <source>
        <dbReference type="Proteomes" id="UP000072904"/>
    </source>
</evidence>
<feature type="domain" description="Methionyl/Valyl/Leucyl/Isoleucyl-tRNA synthetase anticodon-binding" evidence="13">
    <location>
        <begin position="750"/>
        <end position="807"/>
    </location>
</feature>
<dbReference type="VEuPathDB" id="PlasmoDB:PY00514"/>
<dbReference type="FunFam" id="3.40.50.620:FF:000236">
    <property type="entry name" value="Valine-tRNA ligase"/>
    <property type="match status" value="1"/>
</dbReference>
<reference evidence="16 17" key="1">
    <citation type="journal article" date="2014" name="BMC Biol.">
        <title>A comprehensive evaluation of rodent malaria parasite genomes and gene expression.</title>
        <authorList>
            <person name="Otto T.D."/>
            <person name="Bohme U."/>
            <person name="Jackson A.P."/>
            <person name="Hunt M."/>
            <person name="Franke-Fayard B."/>
            <person name="Hoeijmakers W.A."/>
            <person name="Religa A.A."/>
            <person name="Robertson L."/>
            <person name="Sanders M."/>
            <person name="Ogun S.A."/>
            <person name="Cunningham D."/>
            <person name="Erhart A."/>
            <person name="Billker O."/>
            <person name="Khan S.M."/>
            <person name="Stunnenberg H.G."/>
            <person name="Langhorne J."/>
            <person name="Holder A.A."/>
            <person name="Waters A.P."/>
            <person name="Newbold C.I."/>
            <person name="Pain A."/>
            <person name="Berriman M."/>
            <person name="Janse C.J."/>
        </authorList>
    </citation>
    <scope>NUCLEOTIDE SEQUENCE [LARGE SCALE GENOMIC DNA]</scope>
    <source>
        <strain evidence="15 16">17X</strain>
        <strain evidence="14 17">YM</strain>
    </source>
</reference>
<evidence type="ECO:0000256" key="7">
    <source>
        <dbReference type="ARBA" id="ARBA00023146"/>
    </source>
</evidence>
<dbReference type="AlphaFoldDB" id="A0A078KDX9"/>
<keyword evidence="4 10" id="KW-0547">Nucleotide-binding</keyword>
<dbReference type="InterPro" id="IPR009008">
    <property type="entry name" value="Val/Leu/Ile-tRNA-synth_edit"/>
</dbReference>
<comment type="similarity">
    <text evidence="1 10">Belongs to the class-I aminoacyl-tRNA synthetase family.</text>
</comment>
<comment type="catalytic activity">
    <reaction evidence="9">
        <text>tRNA(Val) + L-valine + ATP = L-valyl-tRNA(Val) + AMP + diphosphate</text>
        <dbReference type="Rhea" id="RHEA:10704"/>
        <dbReference type="Rhea" id="RHEA-COMP:9672"/>
        <dbReference type="Rhea" id="RHEA-COMP:9708"/>
        <dbReference type="ChEBI" id="CHEBI:30616"/>
        <dbReference type="ChEBI" id="CHEBI:33019"/>
        <dbReference type="ChEBI" id="CHEBI:57762"/>
        <dbReference type="ChEBI" id="CHEBI:78442"/>
        <dbReference type="ChEBI" id="CHEBI:78537"/>
        <dbReference type="ChEBI" id="CHEBI:456215"/>
        <dbReference type="EC" id="6.1.1.9"/>
    </reaction>
</comment>
<dbReference type="GO" id="GO:0005524">
    <property type="term" value="F:ATP binding"/>
    <property type="evidence" value="ECO:0007669"/>
    <property type="project" value="UniProtKB-KW"/>
</dbReference>
<evidence type="ECO:0000256" key="5">
    <source>
        <dbReference type="ARBA" id="ARBA00022840"/>
    </source>
</evidence>
<dbReference type="VEuPathDB" id="PlasmoDB:PYYM_1326400"/>
<dbReference type="FunFam" id="3.90.740.10:FF:000005">
    <property type="entry name" value="Valine--tRNA ligase, mitochondrial"/>
    <property type="match status" value="1"/>
</dbReference>
<keyword evidence="3 10" id="KW-0436">Ligase</keyword>
<evidence type="ECO:0000256" key="6">
    <source>
        <dbReference type="ARBA" id="ARBA00022917"/>
    </source>
</evidence>
<evidence type="ECO:0000313" key="14">
    <source>
        <dbReference type="EMBL" id="CDU19914.1"/>
    </source>
</evidence>
<accession>A0A078KDX9</accession>
<feature type="region of interest" description="Disordered" evidence="11">
    <location>
        <begin position="807"/>
        <end position="831"/>
    </location>
</feature>
<evidence type="ECO:0000313" key="16">
    <source>
        <dbReference type="Proteomes" id="UP000072874"/>
    </source>
</evidence>
<keyword evidence="6 10" id="KW-0648">Protein biosynthesis</keyword>
<keyword evidence="7 10" id="KW-0030">Aminoacyl-tRNA synthetase</keyword>
<feature type="domain" description="Aminoacyl-tRNA synthetase class Ia" evidence="12">
    <location>
        <begin position="64"/>
        <end position="701"/>
    </location>
</feature>
<dbReference type="PANTHER" id="PTHR11946:SF109">
    <property type="entry name" value="VALINE--TRNA LIGASE"/>
    <property type="match status" value="1"/>
</dbReference>
<feature type="domain" description="Methionyl/Valyl/Leucyl/Isoleucyl-tRNA synthetase anticodon-binding" evidence="13">
    <location>
        <begin position="839"/>
        <end position="936"/>
    </location>
</feature>
<dbReference type="GO" id="GO:0005829">
    <property type="term" value="C:cytosol"/>
    <property type="evidence" value="ECO:0007669"/>
    <property type="project" value="TreeGrafter"/>
</dbReference>
<protein>
    <recommendedName>
        <fullName evidence="2">valine--tRNA ligase</fullName>
        <ecNumber evidence="2">6.1.1.9</ecNumber>
    </recommendedName>
    <alternativeName>
        <fullName evidence="8">Valyl-tRNA synthetase</fullName>
    </alternativeName>
</protein>
<dbReference type="OMA" id="LDTWMDS"/>
<name>A0A078KDX9_PLAYE</name>
<dbReference type="Gene3D" id="3.90.740.10">
    <property type="entry name" value="Valyl/Leucyl/Isoleucyl-tRNA synthetase, editing domain"/>
    <property type="match status" value="1"/>
</dbReference>
<dbReference type="CDD" id="cd00817">
    <property type="entry name" value="ValRS_core"/>
    <property type="match status" value="1"/>
</dbReference>
<dbReference type="NCBIfam" id="TIGR00422">
    <property type="entry name" value="valS"/>
    <property type="match status" value="1"/>
</dbReference>
<gene>
    <name evidence="15" type="ORF">PY17X_1329400</name>
    <name evidence="14" type="ORF">PYYM_1326400</name>
</gene>
<dbReference type="EMBL" id="LM993667">
    <property type="protein sequence ID" value="VTZ80671.1"/>
    <property type="molecule type" value="Genomic_DNA"/>
</dbReference>
<feature type="compositionally biased region" description="Basic and acidic residues" evidence="11">
    <location>
        <begin position="807"/>
        <end position="820"/>
    </location>
</feature>
<dbReference type="SUPFAM" id="SSF47323">
    <property type="entry name" value="Anticodon-binding domain of a subclass of class I aminoacyl-tRNA synthetases"/>
    <property type="match status" value="1"/>
</dbReference>
<dbReference type="RefSeq" id="XP_725016.2">
    <property type="nucleotide sequence ID" value="XM_719923.2"/>
</dbReference>
<dbReference type="InterPro" id="IPR033705">
    <property type="entry name" value="Anticodon_Ia_Val"/>
</dbReference>
<dbReference type="SUPFAM" id="SSF52374">
    <property type="entry name" value="Nucleotidylyl transferase"/>
    <property type="match status" value="1"/>
</dbReference>
<evidence type="ECO:0000256" key="10">
    <source>
        <dbReference type="RuleBase" id="RU363035"/>
    </source>
</evidence>
<reference evidence="14" key="2">
    <citation type="submission" date="2014-05" db="EMBL/GenBank/DDBJ databases">
        <authorList>
            <person name="Aslett A.Martin."/>
            <person name="De Silva Nishadi"/>
        </authorList>
    </citation>
    <scope>NUCLEOTIDE SEQUENCE</scope>
    <source>
        <strain evidence="14">YM</strain>
    </source>
</reference>
<keyword evidence="5 10" id="KW-0067">ATP-binding</keyword>
<dbReference type="PROSITE" id="PS00178">
    <property type="entry name" value="AA_TRNA_LIGASE_I"/>
    <property type="match status" value="1"/>
</dbReference>
<dbReference type="SUPFAM" id="SSF50677">
    <property type="entry name" value="ValRS/IleRS/LeuRS editing domain"/>
    <property type="match status" value="1"/>
</dbReference>
<dbReference type="VEuPathDB" id="PlasmoDB:PY17X_1329400"/>
<reference evidence="15" key="3">
    <citation type="submission" date="2014-05" db="EMBL/GenBank/DDBJ databases">
        <authorList>
            <person name="Aslett M.A."/>
            <person name="De Silva N."/>
        </authorList>
    </citation>
    <scope>NUCLEOTIDE SEQUENCE</scope>
    <source>
        <strain evidence="15">17X</strain>
    </source>
</reference>
<dbReference type="GO" id="GO:0002161">
    <property type="term" value="F:aminoacyl-tRNA deacylase activity"/>
    <property type="evidence" value="ECO:0007669"/>
    <property type="project" value="InterPro"/>
</dbReference>
<dbReference type="GO" id="GO:0006438">
    <property type="term" value="P:valyl-tRNA aminoacylation"/>
    <property type="evidence" value="ECO:0007669"/>
    <property type="project" value="InterPro"/>
</dbReference>
<dbReference type="OrthoDB" id="629407at2759"/>
<dbReference type="InterPro" id="IPR014729">
    <property type="entry name" value="Rossmann-like_a/b/a_fold"/>
</dbReference>
<evidence type="ECO:0000256" key="11">
    <source>
        <dbReference type="SAM" id="MobiDB-lite"/>
    </source>
</evidence>
<proteinExistence type="inferred from homology"/>
<dbReference type="InterPro" id="IPR002300">
    <property type="entry name" value="aa-tRNA-synth_Ia"/>
</dbReference>
<evidence type="ECO:0000256" key="4">
    <source>
        <dbReference type="ARBA" id="ARBA00022741"/>
    </source>
</evidence>
<dbReference type="CDD" id="cd07962">
    <property type="entry name" value="Anticodon_Ia_Val"/>
    <property type="match status" value="1"/>
</dbReference>
<evidence type="ECO:0000259" key="13">
    <source>
        <dbReference type="Pfam" id="PF08264"/>
    </source>
</evidence>
<dbReference type="Gene3D" id="3.40.50.620">
    <property type="entry name" value="HUPs"/>
    <property type="match status" value="2"/>
</dbReference>
<dbReference type="Gene3D" id="1.10.730.10">
    <property type="entry name" value="Isoleucyl-tRNA Synthetase, Domain 1"/>
    <property type="match status" value="1"/>
</dbReference>
<dbReference type="EMBL" id="LK934641">
    <property type="protein sequence ID" value="CDU19914.1"/>
    <property type="molecule type" value="Genomic_DNA"/>
</dbReference>
<evidence type="ECO:0000256" key="1">
    <source>
        <dbReference type="ARBA" id="ARBA00005594"/>
    </source>
</evidence>
<dbReference type="KEGG" id="pyo:PY17X_1329400"/>
<evidence type="ECO:0000256" key="9">
    <source>
        <dbReference type="ARBA" id="ARBA00047552"/>
    </source>
</evidence>
<evidence type="ECO:0000313" key="15">
    <source>
        <dbReference type="EMBL" id="VTZ80671.1"/>
    </source>
</evidence>
<dbReference type="Pfam" id="PF00133">
    <property type="entry name" value="tRNA-synt_1"/>
    <property type="match status" value="1"/>
</dbReference>